<dbReference type="PROSITE" id="PS51833">
    <property type="entry name" value="HDOD"/>
    <property type="match status" value="1"/>
</dbReference>
<dbReference type="InterPro" id="IPR006675">
    <property type="entry name" value="HDIG_dom"/>
</dbReference>
<sequence>MKKSLPDNYSTAPLKVVVSDLTYRNRRTTSVNIIKLPIALTITSILGRGIAVSQNDINVIIAKTSTLISYPKAALEIQRVINDDDSTMADIVRLIELDPALALAVIRTSNSAALNTGIEISSITKAVSKLGQKQVGEIVTAVDAARSFNQLHNDLWNIADFWQHSISCAVLAKTLAKTLSISAPDTAFTGGLLHDIGELILFSQLPEESTACLQTSLLPTNHEELFEIETRLLGFSHADVGGALAKDWSLPDSLIDCILHHHTPSSEVGTHMLTKIIHVANSLSVLIELDSDDIEDAPAINSKVYDELRLDTEIIQKVITAARSDIQSLSSLFND</sequence>
<dbReference type="PANTHER" id="PTHR33525:SF3">
    <property type="entry name" value="RIBONUCLEASE Y"/>
    <property type="match status" value="1"/>
</dbReference>
<dbReference type="PANTHER" id="PTHR33525">
    <property type="match status" value="1"/>
</dbReference>
<dbReference type="InterPro" id="IPR003607">
    <property type="entry name" value="HD/PDEase_dom"/>
</dbReference>
<dbReference type="SUPFAM" id="SSF109604">
    <property type="entry name" value="HD-domain/PDEase-like"/>
    <property type="match status" value="1"/>
</dbReference>
<dbReference type="Pfam" id="PF08668">
    <property type="entry name" value="HDOD"/>
    <property type="match status" value="1"/>
</dbReference>
<gene>
    <name evidence="2" type="ORF">C0068_08630</name>
</gene>
<feature type="domain" description="HDOD" evidence="1">
    <location>
        <begin position="67"/>
        <end position="264"/>
    </location>
</feature>
<dbReference type="InterPro" id="IPR052340">
    <property type="entry name" value="RNase_Y/CdgJ"/>
</dbReference>
<dbReference type="CDD" id="cd00077">
    <property type="entry name" value="HDc"/>
    <property type="match status" value="1"/>
</dbReference>
<dbReference type="InterPro" id="IPR013976">
    <property type="entry name" value="HDOD"/>
</dbReference>
<reference evidence="2" key="1">
    <citation type="submission" date="2018-01" db="EMBL/GenBank/DDBJ databases">
        <authorList>
            <person name="Yu X.-D."/>
        </authorList>
    </citation>
    <scope>NUCLEOTIDE SEQUENCE</scope>
    <source>
        <strain evidence="2">ZX-21</strain>
    </source>
</reference>
<proteinExistence type="predicted"/>
<name>A0A2S4HGM1_9GAMM</name>
<dbReference type="AlphaFoldDB" id="A0A2S4HGM1"/>
<comment type="caution">
    <text evidence="2">The sequence shown here is derived from an EMBL/GenBank/DDBJ whole genome shotgun (WGS) entry which is preliminary data.</text>
</comment>
<dbReference type="EMBL" id="PQGG01000019">
    <property type="protein sequence ID" value="POP53145.1"/>
    <property type="molecule type" value="Genomic_DNA"/>
</dbReference>
<dbReference type="Proteomes" id="UP000237222">
    <property type="component" value="Unassembled WGS sequence"/>
</dbReference>
<evidence type="ECO:0000313" key="2">
    <source>
        <dbReference type="EMBL" id="POP53145.1"/>
    </source>
</evidence>
<dbReference type="SMART" id="SM00471">
    <property type="entry name" value="HDc"/>
    <property type="match status" value="1"/>
</dbReference>
<evidence type="ECO:0000259" key="1">
    <source>
        <dbReference type="PROSITE" id="PS51833"/>
    </source>
</evidence>
<protein>
    <recommendedName>
        <fullName evidence="1">HDOD domain-containing protein</fullName>
    </recommendedName>
</protein>
<dbReference type="NCBIfam" id="TIGR00277">
    <property type="entry name" value="HDIG"/>
    <property type="match status" value="1"/>
</dbReference>
<dbReference type="Gene3D" id="1.10.3210.10">
    <property type="entry name" value="Hypothetical protein af1432"/>
    <property type="match status" value="1"/>
</dbReference>
<organism evidence="2 3">
    <name type="scientific">Zhongshania marina</name>
    <dbReference type="NCBI Taxonomy" id="2304603"/>
    <lineage>
        <taxon>Bacteria</taxon>
        <taxon>Pseudomonadati</taxon>
        <taxon>Pseudomonadota</taxon>
        <taxon>Gammaproteobacteria</taxon>
        <taxon>Cellvibrionales</taxon>
        <taxon>Spongiibacteraceae</taxon>
        <taxon>Zhongshania</taxon>
    </lineage>
</organism>
<evidence type="ECO:0000313" key="3">
    <source>
        <dbReference type="Proteomes" id="UP000237222"/>
    </source>
</evidence>
<accession>A0A2S4HGM1</accession>